<evidence type="ECO:0000313" key="3">
    <source>
        <dbReference type="Proteomes" id="UP001430953"/>
    </source>
</evidence>
<gene>
    <name evidence="2" type="ORF">PUN28_011882</name>
    <name evidence="1" type="ORF">PUN28_015787</name>
</gene>
<accession>A0AAW2FLP2</accession>
<dbReference type="EMBL" id="JADYXP020000017">
    <property type="protein sequence ID" value="KAL0107449.1"/>
    <property type="molecule type" value="Genomic_DNA"/>
</dbReference>
<organism evidence="2 3">
    <name type="scientific">Cardiocondyla obscurior</name>
    <dbReference type="NCBI Taxonomy" id="286306"/>
    <lineage>
        <taxon>Eukaryota</taxon>
        <taxon>Metazoa</taxon>
        <taxon>Ecdysozoa</taxon>
        <taxon>Arthropoda</taxon>
        <taxon>Hexapoda</taxon>
        <taxon>Insecta</taxon>
        <taxon>Pterygota</taxon>
        <taxon>Neoptera</taxon>
        <taxon>Endopterygota</taxon>
        <taxon>Hymenoptera</taxon>
        <taxon>Apocrita</taxon>
        <taxon>Aculeata</taxon>
        <taxon>Formicoidea</taxon>
        <taxon>Formicidae</taxon>
        <taxon>Myrmicinae</taxon>
        <taxon>Cardiocondyla</taxon>
    </lineage>
</organism>
<protein>
    <submittedName>
        <fullName evidence="2">Uncharacterized protein</fullName>
    </submittedName>
</protein>
<evidence type="ECO:0000313" key="1">
    <source>
        <dbReference type="EMBL" id="KAL0107449.1"/>
    </source>
</evidence>
<comment type="caution">
    <text evidence="2">The sequence shown here is derived from an EMBL/GenBank/DDBJ whole genome shotgun (WGS) entry which is preliminary data.</text>
</comment>
<name>A0AAW2FLP2_9HYME</name>
<dbReference type="Proteomes" id="UP001430953">
    <property type="component" value="Unassembled WGS sequence"/>
</dbReference>
<reference evidence="2 3" key="1">
    <citation type="submission" date="2023-03" db="EMBL/GenBank/DDBJ databases">
        <title>High recombination rates correlate with genetic variation in Cardiocondyla obscurior ants.</title>
        <authorList>
            <person name="Errbii M."/>
        </authorList>
    </citation>
    <scope>NUCLEOTIDE SEQUENCE [LARGE SCALE GENOMIC DNA]</scope>
    <source>
        <strain evidence="2">Alpha-2009</strain>
        <tissue evidence="2">Whole body</tissue>
    </source>
</reference>
<dbReference type="EMBL" id="JADYXP020000011">
    <property type="protein sequence ID" value="KAL0114837.1"/>
    <property type="molecule type" value="Genomic_DNA"/>
</dbReference>
<dbReference type="AlphaFoldDB" id="A0AAW2FLP2"/>
<sequence length="120" mass="13686">MYDKEKLLDILIKEEFRTITSDGKVLPPSHAIYGSISKELEKSGCHITSKHIYTILKNDRNGLYSATLKEFGINKPEIYNESKNSTYNVTDVSNSSDTETKKFKLVISAEKWAEIKPKKI</sequence>
<evidence type="ECO:0000313" key="2">
    <source>
        <dbReference type="EMBL" id="KAL0114837.1"/>
    </source>
</evidence>
<proteinExistence type="predicted"/>
<keyword evidence="3" id="KW-1185">Reference proteome</keyword>